<dbReference type="AlphaFoldDB" id="Q4TCK7"/>
<dbReference type="OrthoDB" id="6022628at2759"/>
<organism evidence="2">
    <name type="scientific">Tetraodon nigroviridis</name>
    <name type="common">Spotted green pufferfish</name>
    <name type="synonym">Chelonodon nigroviridis</name>
    <dbReference type="NCBI Taxonomy" id="99883"/>
    <lineage>
        <taxon>Eukaryota</taxon>
        <taxon>Metazoa</taxon>
        <taxon>Chordata</taxon>
        <taxon>Craniata</taxon>
        <taxon>Vertebrata</taxon>
        <taxon>Euteleostomi</taxon>
        <taxon>Actinopterygii</taxon>
        <taxon>Neopterygii</taxon>
        <taxon>Teleostei</taxon>
        <taxon>Neoteleostei</taxon>
        <taxon>Acanthomorphata</taxon>
        <taxon>Eupercaria</taxon>
        <taxon>Tetraodontiformes</taxon>
        <taxon>Tetradontoidea</taxon>
        <taxon>Tetraodontidae</taxon>
        <taxon>Tetraodon</taxon>
    </lineage>
</organism>
<evidence type="ECO:0000313" key="2">
    <source>
        <dbReference type="EMBL" id="CAF89375.1"/>
    </source>
</evidence>
<feature type="region of interest" description="Disordered" evidence="1">
    <location>
        <begin position="209"/>
        <end position="269"/>
    </location>
</feature>
<dbReference type="KEGG" id="tng:GSTEN00003261G001"/>
<feature type="compositionally biased region" description="Low complexity" evidence="1">
    <location>
        <begin position="228"/>
        <end position="265"/>
    </location>
</feature>
<reference evidence="2" key="1">
    <citation type="journal article" date="2004" name="Nature">
        <title>Genome duplication in the teleost fish Tetraodon nigroviridis reveals the early vertebrate proto-karyotype.</title>
        <authorList>
            <person name="Jaillon O."/>
            <person name="Aury J.-M."/>
            <person name="Brunet F."/>
            <person name="Petit J.-L."/>
            <person name="Stange-Thomann N."/>
            <person name="Mauceli E."/>
            <person name="Bouneau L."/>
            <person name="Fischer C."/>
            <person name="Ozouf-Costaz C."/>
            <person name="Bernot A."/>
            <person name="Nicaud S."/>
            <person name="Jaffe D."/>
            <person name="Fisher S."/>
            <person name="Lutfalla G."/>
            <person name="Dossat C."/>
            <person name="Segurens B."/>
            <person name="Dasilva C."/>
            <person name="Salanoubat M."/>
            <person name="Levy M."/>
            <person name="Boudet N."/>
            <person name="Castellano S."/>
            <person name="Anthouard V."/>
            <person name="Jubin C."/>
            <person name="Castelli V."/>
            <person name="Katinka M."/>
            <person name="Vacherie B."/>
            <person name="Biemont C."/>
            <person name="Skalli Z."/>
            <person name="Cattolico L."/>
            <person name="Poulain J."/>
            <person name="De Berardinis V."/>
            <person name="Cruaud C."/>
            <person name="Duprat S."/>
            <person name="Brottier P."/>
            <person name="Coutanceau J.-P."/>
            <person name="Gouzy J."/>
            <person name="Parra G."/>
            <person name="Lardier G."/>
            <person name="Chapple C."/>
            <person name="McKernan K.J."/>
            <person name="McEwan P."/>
            <person name="Bosak S."/>
            <person name="Kellis M."/>
            <person name="Volff J.-N."/>
            <person name="Guigo R."/>
            <person name="Zody M.C."/>
            <person name="Mesirov J."/>
            <person name="Lindblad-Toh K."/>
            <person name="Birren B."/>
            <person name="Nusbaum C."/>
            <person name="Kahn D."/>
            <person name="Robinson-Rechavi M."/>
            <person name="Laudet V."/>
            <person name="Schachter V."/>
            <person name="Quetier F."/>
            <person name="Saurin W."/>
            <person name="Scarpelli C."/>
            <person name="Wincker P."/>
            <person name="Lander E.S."/>
            <person name="Weissenbach J."/>
            <person name="Roest Crollius H."/>
        </authorList>
    </citation>
    <scope>NUCLEOTIDE SEQUENCE [LARGE SCALE GENOMIC DNA]</scope>
</reference>
<accession>Q4TCK7</accession>
<gene>
    <name evidence="2" type="ORF">GSTENG00003261001</name>
</gene>
<protein>
    <submittedName>
        <fullName evidence="2">(spotted green pufferfish) hypothetical protein</fullName>
    </submittedName>
</protein>
<evidence type="ECO:0000256" key="1">
    <source>
        <dbReference type="SAM" id="MobiDB-lite"/>
    </source>
</evidence>
<dbReference type="EMBL" id="CAAE01006847">
    <property type="protein sequence ID" value="CAF89375.1"/>
    <property type="molecule type" value="Genomic_DNA"/>
</dbReference>
<comment type="caution">
    <text evidence="2">The sequence shown here is derived from an EMBL/GenBank/DDBJ whole genome shotgun (WGS) entry which is preliminary data.</text>
</comment>
<proteinExistence type="predicted"/>
<feature type="non-terminal residue" evidence="2">
    <location>
        <position position="1"/>
    </location>
</feature>
<reference evidence="2" key="2">
    <citation type="submission" date="2004-02" db="EMBL/GenBank/DDBJ databases">
        <authorList>
            <consortium name="Genoscope"/>
            <consortium name="Whitehead Institute Centre for Genome Research"/>
        </authorList>
    </citation>
    <scope>NUCLEOTIDE SEQUENCE</scope>
</reference>
<name>Q4TCK7_TETNG</name>
<sequence>ISLWATEASLQDRLHLLTVVILRIQPAQSSSRLPPRGLRRLLYSSTASWLRMFVGFFQPALPSVGVPRPSSTSQPVQARSDQGCGEYQTPGGVLYAHQSYPDAADSVAYTSGVHQPTSSAVPFLHPLPCHKYSYCAAISTTPTVITHTASTVGAQGFGHQASGHHQPADTYQQTPCVSLGYPSDLHPMPPPVSVAACFPVPEQMAVAEVRGKHKQKTGGLRRAGPSGGQSRPSRGQPSPSGGQSHPSGVQFGPSGAQPGPSGGKSHPLWRSVPPLWSSARPLWRSVPPLWSSASAPPEVGPALPLSTHPRPPWLSCFPLAPVKVSFFLRNIYPKQEDKE</sequence>